<keyword evidence="4" id="KW-0378">Hydrolase</keyword>
<dbReference type="RefSeq" id="WP_406786249.1">
    <property type="nucleotide sequence ID" value="NZ_JBJIAA010000003.1"/>
</dbReference>
<dbReference type="Gene3D" id="2.60.40.1180">
    <property type="entry name" value="Golgi alpha-mannosidase II"/>
    <property type="match status" value="1"/>
</dbReference>
<feature type="domain" description="CBM6" evidence="3">
    <location>
        <begin position="412"/>
        <end position="536"/>
    </location>
</feature>
<dbReference type="GO" id="GO:0016787">
    <property type="term" value="F:hydrolase activity"/>
    <property type="evidence" value="ECO:0007669"/>
    <property type="project" value="UniProtKB-KW"/>
</dbReference>
<reference evidence="4 5" key="1">
    <citation type="submission" date="2024-11" db="EMBL/GenBank/DDBJ databases">
        <authorList>
            <person name="Heng Y.C."/>
            <person name="Lim A.C.H."/>
            <person name="Lee J.K.Y."/>
            <person name="Kittelmann S."/>
        </authorList>
    </citation>
    <scope>NUCLEOTIDE SEQUENCE [LARGE SCALE GENOMIC DNA]</scope>
    <source>
        <strain evidence="4 5">WILCCON 0114</strain>
    </source>
</reference>
<sequence length="866" mass="96219">MLKSKIFKMTIFLLCIVFIGVYTKTDTKAEGTAKIVNRVYMDKSRYNPGDSASISIDVSNTMGSDWSGKLNIDIMSNESIVYSTSKTIALGNGASNTITLNWNVPKDDYKGYMVKVYTGSNDFKTSAIDVSSSWTKFPRYGYIPDFDNTISKDDVNKQINSLTQDYYINSYQFYDWMWRHENPIKKSDGVNVDASWQDAFNRNITWSTIQNYINAVHSKNSTAMAYMMAYAARENYSSYGVSPAWGIYKYNNNTLGQINDPFVTGTSIWFFQPSNTNWQNYITNAYKDCINTGGFDGIQMDQIGEMDNVYDSNGNKYDLQNSFSSLVNAAKSKLKSNNPSKSYVDFNLVNGSVGGWAVDDVTDNANGDINFSELWDKASNYNDIKNYVQRLRSNKKGTVLAAYMNYYENLGKRYEAEDASFSGPDVANNHPGYSGTGFLENFAKVGDNVTFNISVDNDMTYALDFQYSSDADKATRTVYVDGNKIGQVNCQPQGGWDKYAFDASISTYLAKGNHTVKISYDSEDSGAINLDCLTLGEFDENSVRLADAAIQASGASHIEMGAGLDGAMMLPSEYYPNKSKVMSPTLREAMKQNNKFITAYENLLFDTDITYGDGGNQYISINNEAVSGDGTSGTIWHMTRMKNDYDILHLINLSSKTNSKWRDSTSTPKLKTNLNVKYYLSDTANISGVYVASPDSNEGLSQQLNYTEGTDNVGHYISFTVPSLQYWDMIYIKRNISTPSNNTYEAEGAIKTNVTTNTNHVGYTGSGFVDGFVNPGSEVTFQANIPQDGNYSLNFKYANCTGGNATRHVYIDGSYAGTINMANLKDWDTWGTSSVTAKLSSGIHTICICYDSSDKNAINLDNLSIN</sequence>
<name>A0ABW8TAN1_9CLOT</name>
<dbReference type="InterPro" id="IPR013780">
    <property type="entry name" value="Glyco_hydro_b"/>
</dbReference>
<dbReference type="CDD" id="cd04083">
    <property type="entry name" value="CBM35_Lmo2446-like"/>
    <property type="match status" value="2"/>
</dbReference>
<gene>
    <name evidence="4" type="ORF">ACJDT4_04025</name>
</gene>
<evidence type="ECO:0000313" key="5">
    <source>
        <dbReference type="Proteomes" id="UP001623592"/>
    </source>
</evidence>
<dbReference type="Pfam" id="PF13199">
    <property type="entry name" value="Glyco_hydro_66"/>
    <property type="match status" value="1"/>
</dbReference>
<dbReference type="SUPFAM" id="SSF49785">
    <property type="entry name" value="Galactose-binding domain-like"/>
    <property type="match status" value="2"/>
</dbReference>
<comment type="caution">
    <text evidence="4">The sequence shown here is derived from an EMBL/GenBank/DDBJ whole genome shotgun (WGS) entry which is preliminary data.</text>
</comment>
<dbReference type="Gene3D" id="3.20.20.80">
    <property type="entry name" value="Glycosidases"/>
    <property type="match status" value="1"/>
</dbReference>
<organism evidence="4 5">
    <name type="scientific">Clostridium neuense</name>
    <dbReference type="NCBI Taxonomy" id="1728934"/>
    <lineage>
        <taxon>Bacteria</taxon>
        <taxon>Bacillati</taxon>
        <taxon>Bacillota</taxon>
        <taxon>Clostridia</taxon>
        <taxon>Eubacteriales</taxon>
        <taxon>Clostridiaceae</taxon>
        <taxon>Clostridium</taxon>
    </lineage>
</organism>
<dbReference type="Gene3D" id="2.60.120.260">
    <property type="entry name" value="Galactose-binding domain-like"/>
    <property type="match status" value="2"/>
</dbReference>
<dbReference type="InterPro" id="IPR013783">
    <property type="entry name" value="Ig-like_fold"/>
</dbReference>
<dbReference type="InterPro" id="IPR005084">
    <property type="entry name" value="CBM6"/>
</dbReference>
<keyword evidence="5" id="KW-1185">Reference proteome</keyword>
<dbReference type="EMBL" id="JBJIAA010000003">
    <property type="protein sequence ID" value="MFL0249579.1"/>
    <property type="molecule type" value="Genomic_DNA"/>
</dbReference>
<protein>
    <submittedName>
        <fullName evidence="4">Glycoside hydrolase family 66 protein</fullName>
    </submittedName>
</protein>
<evidence type="ECO:0000313" key="4">
    <source>
        <dbReference type="EMBL" id="MFL0249579.1"/>
    </source>
</evidence>
<dbReference type="InterPro" id="IPR051816">
    <property type="entry name" value="Glycosyl_Hydrolase_31"/>
</dbReference>
<evidence type="ECO:0000256" key="1">
    <source>
        <dbReference type="ARBA" id="ARBA00010837"/>
    </source>
</evidence>
<keyword evidence="2" id="KW-0732">Signal</keyword>
<feature type="domain" description="CBM6" evidence="3">
    <location>
        <begin position="742"/>
        <end position="866"/>
    </location>
</feature>
<comment type="similarity">
    <text evidence="1">Belongs to the glycosyl hydrolase 66 family.</text>
</comment>
<dbReference type="PANTHER" id="PTHR43863:SF2">
    <property type="entry name" value="MALTASE-GLUCOAMYLASE"/>
    <property type="match status" value="1"/>
</dbReference>
<proteinExistence type="inferred from homology"/>
<dbReference type="InterPro" id="IPR008979">
    <property type="entry name" value="Galactose-bd-like_sf"/>
</dbReference>
<evidence type="ECO:0000259" key="3">
    <source>
        <dbReference type="PROSITE" id="PS51175"/>
    </source>
</evidence>
<dbReference type="Proteomes" id="UP001623592">
    <property type="component" value="Unassembled WGS sequence"/>
</dbReference>
<evidence type="ECO:0000256" key="2">
    <source>
        <dbReference type="ARBA" id="ARBA00022729"/>
    </source>
</evidence>
<accession>A0ABW8TAN1</accession>
<dbReference type="PANTHER" id="PTHR43863">
    <property type="entry name" value="HYDROLASE, PUTATIVE (AFU_ORTHOLOGUE AFUA_1G03140)-RELATED"/>
    <property type="match status" value="1"/>
</dbReference>
<dbReference type="PROSITE" id="PS51175">
    <property type="entry name" value="CBM6"/>
    <property type="match status" value="2"/>
</dbReference>
<dbReference type="Pfam" id="PF16990">
    <property type="entry name" value="CBM_35"/>
    <property type="match status" value="2"/>
</dbReference>
<dbReference type="InterPro" id="IPR025092">
    <property type="entry name" value="Glyco_hydro_66"/>
</dbReference>
<dbReference type="Gene3D" id="2.60.40.10">
    <property type="entry name" value="Immunoglobulins"/>
    <property type="match status" value="1"/>
</dbReference>